<dbReference type="GO" id="GO:0005730">
    <property type="term" value="C:nucleolus"/>
    <property type="evidence" value="ECO:0007669"/>
    <property type="project" value="UniProtKB-SubCell"/>
</dbReference>
<dbReference type="KEGG" id="aten:116288307"/>
<dbReference type="GeneID" id="116288307"/>
<dbReference type="CDD" id="cd11369">
    <property type="entry name" value="RNase_PH_RRP43"/>
    <property type="match status" value="1"/>
</dbReference>
<evidence type="ECO:0000259" key="10">
    <source>
        <dbReference type="Pfam" id="PF01138"/>
    </source>
</evidence>
<dbReference type="GO" id="GO:0000176">
    <property type="term" value="C:nuclear exosome (RNase complex)"/>
    <property type="evidence" value="ECO:0007669"/>
    <property type="project" value="TreeGrafter"/>
</dbReference>
<dbReference type="InterPro" id="IPR015847">
    <property type="entry name" value="ExoRNase_PH_dom2"/>
</dbReference>
<dbReference type="PANTHER" id="PTHR11097:SF9">
    <property type="entry name" value="EXOSOME COMPLEX COMPONENT RRP43"/>
    <property type="match status" value="1"/>
</dbReference>
<comment type="subcellular location">
    <subcellularLocation>
        <location evidence="1">Cytoplasm</location>
    </subcellularLocation>
    <subcellularLocation>
        <location evidence="2">Nucleus</location>
        <location evidence="2">Nucleolus</location>
    </subcellularLocation>
</comment>
<dbReference type="SUPFAM" id="SSF55666">
    <property type="entry name" value="Ribonuclease PH domain 2-like"/>
    <property type="match status" value="1"/>
</dbReference>
<feature type="domain" description="Exoribonuclease phosphorolytic" evidence="11">
    <location>
        <begin position="191"/>
        <end position="249"/>
    </location>
</feature>
<dbReference type="InterPro" id="IPR050590">
    <property type="entry name" value="Exosome_comp_Rrp42_subfam"/>
</dbReference>
<dbReference type="Pfam" id="PF01138">
    <property type="entry name" value="RNase_PH"/>
    <property type="match status" value="1"/>
</dbReference>
<dbReference type="GO" id="GO:0016075">
    <property type="term" value="P:rRNA catabolic process"/>
    <property type="evidence" value="ECO:0007669"/>
    <property type="project" value="TreeGrafter"/>
</dbReference>
<keyword evidence="12" id="KW-1185">Reference proteome</keyword>
<dbReference type="GO" id="GO:0034473">
    <property type="term" value="P:U1 snRNA 3'-end processing"/>
    <property type="evidence" value="ECO:0007669"/>
    <property type="project" value="TreeGrafter"/>
</dbReference>
<evidence type="ECO:0000256" key="3">
    <source>
        <dbReference type="ARBA" id="ARBA00006678"/>
    </source>
</evidence>
<evidence type="ECO:0000256" key="6">
    <source>
        <dbReference type="ARBA" id="ARBA00022835"/>
    </source>
</evidence>
<proteinExistence type="inferred from homology"/>
<dbReference type="InParanoid" id="A0A6P8HE68"/>
<dbReference type="GO" id="GO:0071028">
    <property type="term" value="P:nuclear mRNA surveillance"/>
    <property type="evidence" value="ECO:0007669"/>
    <property type="project" value="TreeGrafter"/>
</dbReference>
<evidence type="ECO:0000256" key="7">
    <source>
        <dbReference type="ARBA" id="ARBA00022884"/>
    </source>
</evidence>
<dbReference type="GO" id="GO:0034476">
    <property type="term" value="P:U5 snRNA 3'-end processing"/>
    <property type="evidence" value="ECO:0007669"/>
    <property type="project" value="TreeGrafter"/>
</dbReference>
<dbReference type="InterPro" id="IPR027408">
    <property type="entry name" value="PNPase/RNase_PH_dom_sf"/>
</dbReference>
<gene>
    <name evidence="13" type="primary">LOC116288307</name>
</gene>
<dbReference type="GO" id="GO:0035925">
    <property type="term" value="F:mRNA 3'-UTR AU-rich region binding"/>
    <property type="evidence" value="ECO:0007669"/>
    <property type="project" value="TreeGrafter"/>
</dbReference>
<dbReference type="FunCoup" id="A0A6P8HE68">
    <property type="interactions" value="2388"/>
</dbReference>
<keyword evidence="8" id="KW-0539">Nucleus</keyword>
<evidence type="ECO:0000256" key="8">
    <source>
        <dbReference type="ARBA" id="ARBA00023242"/>
    </source>
</evidence>
<dbReference type="InterPro" id="IPR036345">
    <property type="entry name" value="ExoRNase_PH_dom2_sf"/>
</dbReference>
<evidence type="ECO:0000313" key="12">
    <source>
        <dbReference type="Proteomes" id="UP000515163"/>
    </source>
</evidence>
<dbReference type="RefSeq" id="XP_031550942.1">
    <property type="nucleotide sequence ID" value="XM_031695082.1"/>
</dbReference>
<evidence type="ECO:0000256" key="9">
    <source>
        <dbReference type="ARBA" id="ARBA00030617"/>
    </source>
</evidence>
<dbReference type="OrthoDB" id="45882at2759"/>
<keyword evidence="7" id="KW-0694">RNA-binding</keyword>
<dbReference type="InterPro" id="IPR001247">
    <property type="entry name" value="ExoRNase_PH_dom1"/>
</dbReference>
<keyword evidence="4" id="KW-0963">Cytoplasm</keyword>
<evidence type="ECO:0000256" key="2">
    <source>
        <dbReference type="ARBA" id="ARBA00004604"/>
    </source>
</evidence>
<accession>A0A6P8HE68</accession>
<dbReference type="AlphaFoldDB" id="A0A6P8HE68"/>
<evidence type="ECO:0000256" key="5">
    <source>
        <dbReference type="ARBA" id="ARBA00022552"/>
    </source>
</evidence>
<protein>
    <recommendedName>
        <fullName evidence="9">Ribosomal RNA-processing protein 43</fullName>
    </recommendedName>
</protein>
<evidence type="ECO:0000256" key="4">
    <source>
        <dbReference type="ARBA" id="ARBA00022490"/>
    </source>
</evidence>
<evidence type="ECO:0000259" key="11">
    <source>
        <dbReference type="Pfam" id="PF03725"/>
    </source>
</evidence>
<keyword evidence="6" id="KW-0271">Exosome</keyword>
<dbReference type="InterPro" id="IPR033196">
    <property type="entry name" value="Rrp43"/>
</dbReference>
<dbReference type="GO" id="GO:0000177">
    <property type="term" value="C:cytoplasmic exosome (RNase complex)"/>
    <property type="evidence" value="ECO:0007669"/>
    <property type="project" value="TreeGrafter"/>
</dbReference>
<dbReference type="PANTHER" id="PTHR11097">
    <property type="entry name" value="EXOSOME COMPLEX EXONUCLEASE RIBOSOMAL RNA PROCESSING PROTEIN"/>
    <property type="match status" value="1"/>
</dbReference>
<organism evidence="12 13">
    <name type="scientific">Actinia tenebrosa</name>
    <name type="common">Australian red waratah sea anemone</name>
    <dbReference type="NCBI Taxonomy" id="6105"/>
    <lineage>
        <taxon>Eukaryota</taxon>
        <taxon>Metazoa</taxon>
        <taxon>Cnidaria</taxon>
        <taxon>Anthozoa</taxon>
        <taxon>Hexacorallia</taxon>
        <taxon>Actiniaria</taxon>
        <taxon>Actiniidae</taxon>
        <taxon>Actinia</taxon>
    </lineage>
</organism>
<name>A0A6P8HE68_ACTTE</name>
<dbReference type="GO" id="GO:0034475">
    <property type="term" value="P:U4 snRNA 3'-end processing"/>
    <property type="evidence" value="ECO:0007669"/>
    <property type="project" value="TreeGrafter"/>
</dbReference>
<dbReference type="InterPro" id="IPR020568">
    <property type="entry name" value="Ribosomal_Su5_D2-typ_SF"/>
</dbReference>
<evidence type="ECO:0000256" key="1">
    <source>
        <dbReference type="ARBA" id="ARBA00004496"/>
    </source>
</evidence>
<dbReference type="FunFam" id="3.30.230.70:FF:000017">
    <property type="entry name" value="Exosome complex component Rrp42"/>
    <property type="match status" value="1"/>
</dbReference>
<dbReference type="GO" id="GO:0071038">
    <property type="term" value="P:TRAMP-dependent tRNA surveillance pathway"/>
    <property type="evidence" value="ECO:0007669"/>
    <property type="project" value="TreeGrafter"/>
</dbReference>
<feature type="domain" description="Exoribonuclease phosphorolytic" evidence="10">
    <location>
        <begin position="30"/>
        <end position="164"/>
    </location>
</feature>
<reference evidence="13" key="1">
    <citation type="submission" date="2025-08" db="UniProtKB">
        <authorList>
            <consortium name="RefSeq"/>
        </authorList>
    </citation>
    <scope>IDENTIFICATION</scope>
    <source>
        <tissue evidence="13">Tentacle</tissue>
    </source>
</reference>
<dbReference type="Gene3D" id="3.30.230.70">
    <property type="entry name" value="GHMP Kinase, N-terminal domain"/>
    <property type="match status" value="1"/>
</dbReference>
<dbReference type="Proteomes" id="UP000515163">
    <property type="component" value="Unplaced"/>
</dbReference>
<comment type="similarity">
    <text evidence="3">Belongs to the RNase PH family.</text>
</comment>
<dbReference type="SUPFAM" id="SSF54211">
    <property type="entry name" value="Ribosomal protein S5 domain 2-like"/>
    <property type="match status" value="1"/>
</dbReference>
<dbReference type="GO" id="GO:0071035">
    <property type="term" value="P:nuclear polyadenylation-dependent rRNA catabolic process"/>
    <property type="evidence" value="ECO:0007669"/>
    <property type="project" value="TreeGrafter"/>
</dbReference>
<evidence type="ECO:0000313" key="13">
    <source>
        <dbReference type="RefSeq" id="XP_031550942.1"/>
    </source>
</evidence>
<sequence>MADFKTAEPLEYYRKFLKENIRPDGRGLLEFRETTLNAGSISTAEGSALVKLGNTTVVCGVKAELAEPKPEFPRHGYIVPNVDLPPLCSPRFRPGPPSEQAQALSQFFADVIKNSKLLDLTELCIAEGKLVWVLYVDMMCLDYDGNITDTCMIAMVAALKNTRLHKITINEETQTPEPSKTRDIHLNLTCTPVAVTFGIFDDAQLYIDPTDEEDSLSTGSLTVVITMDEKLVSVHKPGGSSITEEKVQESFQHAILRSREVDKLITSACTEVDR</sequence>
<dbReference type="Pfam" id="PF03725">
    <property type="entry name" value="RNase_PH_C"/>
    <property type="match status" value="1"/>
</dbReference>
<dbReference type="GO" id="GO:0000467">
    <property type="term" value="P:exonucleolytic trimming to generate mature 3'-end of 5.8S rRNA from tricistronic rRNA transcript (SSU-rRNA, 5.8S rRNA, LSU-rRNA)"/>
    <property type="evidence" value="ECO:0007669"/>
    <property type="project" value="TreeGrafter"/>
</dbReference>
<keyword evidence="5" id="KW-0698">rRNA processing</keyword>